<reference evidence="2" key="1">
    <citation type="journal article" date="2022" name="ISME J.">
        <title>A general approach to explore prokaryotic protein glycosylation reveals the unique surface layer modulation of an anammox bacterium.</title>
        <authorList>
            <person name="Pabst M."/>
            <person name="Grouzdev D.S."/>
            <person name="Lawson C.E."/>
            <person name="Kleikamp H.B.C."/>
            <person name="de Ram C."/>
            <person name="Louwen R."/>
            <person name="Lin Y.M."/>
            <person name="Lucker S."/>
            <person name="van Loosdrecht M.C.M."/>
            <person name="Laureni M."/>
        </authorList>
    </citation>
    <scope>NUCLEOTIDE SEQUENCE</scope>
    <source>
        <strain evidence="2">BROCD043</strain>
    </source>
</reference>
<dbReference type="GO" id="GO:0043743">
    <property type="term" value="F:LPPG:FO 2-phospho-L-lactate transferase activity"/>
    <property type="evidence" value="ECO:0007669"/>
    <property type="project" value="InterPro"/>
</dbReference>
<keyword evidence="1" id="KW-0963">Cytoplasm</keyword>
<evidence type="ECO:0000313" key="3">
    <source>
        <dbReference type="Proteomes" id="UP000781173"/>
    </source>
</evidence>
<dbReference type="Pfam" id="PF01933">
    <property type="entry name" value="CofD"/>
    <property type="match status" value="1"/>
</dbReference>
<comment type="caution">
    <text evidence="2">The sequence shown here is derived from an EMBL/GenBank/DDBJ whole genome shotgun (WGS) entry which is preliminary data.</text>
</comment>
<dbReference type="InterPro" id="IPR010119">
    <property type="entry name" value="Gluconeogen_factor"/>
</dbReference>
<dbReference type="InterPro" id="IPR038136">
    <property type="entry name" value="CofD-like_dom_sf"/>
</dbReference>
<dbReference type="InterPro" id="IPR002882">
    <property type="entry name" value="CofD"/>
</dbReference>
<gene>
    <name evidence="2" type="ORF">H3C67_03965</name>
</gene>
<evidence type="ECO:0000313" key="2">
    <source>
        <dbReference type="EMBL" id="MBW7953920.1"/>
    </source>
</evidence>
<accession>A0A952AKW1</accession>
<dbReference type="PANTHER" id="PTHR30135:SF3">
    <property type="entry name" value="GLUCONEOGENESIS FACTOR-RELATED"/>
    <property type="match status" value="1"/>
</dbReference>
<dbReference type="AlphaFoldDB" id="A0A952AKW1"/>
<dbReference type="Gene3D" id="3.40.50.10680">
    <property type="entry name" value="CofD-like domains"/>
    <property type="match status" value="1"/>
</dbReference>
<dbReference type="EMBL" id="JACFOF010000009">
    <property type="protein sequence ID" value="MBW7953920.1"/>
    <property type="molecule type" value="Genomic_DNA"/>
</dbReference>
<name>A0A952AKW1_9BACT</name>
<sequence>MPKKVAVIGGGTGTVAVLSGLKYNTDVTLSAIVNMTDDGGSNRVVRDEFGLLPLSDLRKSIVALADAGNGIFRELFTYRFDKGEGLSSHTLGNLMLMALSDITGSEIGAIEAASKIFNCRGKVIPVTLDDVRLVAKYDDG</sequence>
<dbReference type="PANTHER" id="PTHR30135">
    <property type="entry name" value="UNCHARACTERIZED PROTEIN YVCK-RELATED"/>
    <property type="match status" value="1"/>
</dbReference>
<protein>
    <submittedName>
        <fullName evidence="2">YvcK family protein</fullName>
    </submittedName>
</protein>
<dbReference type="SUPFAM" id="SSF142338">
    <property type="entry name" value="CofD-like"/>
    <property type="match status" value="1"/>
</dbReference>
<dbReference type="Proteomes" id="UP000781173">
    <property type="component" value="Unassembled WGS sequence"/>
</dbReference>
<feature type="non-terminal residue" evidence="2">
    <location>
        <position position="140"/>
    </location>
</feature>
<proteinExistence type="predicted"/>
<evidence type="ECO:0000256" key="1">
    <source>
        <dbReference type="ARBA" id="ARBA00022490"/>
    </source>
</evidence>
<organism evidence="2 3">
    <name type="scientific">Candidatus Dojkabacteria bacterium</name>
    <dbReference type="NCBI Taxonomy" id="2099670"/>
    <lineage>
        <taxon>Bacteria</taxon>
        <taxon>Candidatus Dojkabacteria</taxon>
    </lineage>
</organism>